<dbReference type="Proteomes" id="UP001500984">
    <property type="component" value="Unassembled WGS sequence"/>
</dbReference>
<comment type="caution">
    <text evidence="2">The sequence shown here is derived from an EMBL/GenBank/DDBJ whole genome shotgun (WGS) entry which is preliminary data.</text>
</comment>
<dbReference type="RefSeq" id="WP_344338524.1">
    <property type="nucleotide sequence ID" value="NZ_BAAAPZ010000019.1"/>
</dbReference>
<dbReference type="NCBIfam" id="NF006140">
    <property type="entry name" value="PRK08290.1"/>
    <property type="match status" value="1"/>
</dbReference>
<evidence type="ECO:0000313" key="3">
    <source>
        <dbReference type="Proteomes" id="UP001500984"/>
    </source>
</evidence>
<dbReference type="SUPFAM" id="SSF52096">
    <property type="entry name" value="ClpP/crotonase"/>
    <property type="match status" value="1"/>
</dbReference>
<dbReference type="Pfam" id="PF00378">
    <property type="entry name" value="ECH_1"/>
    <property type="match status" value="1"/>
</dbReference>
<dbReference type="EMBL" id="BAAAPZ010000019">
    <property type="protein sequence ID" value="GAA2106250.1"/>
    <property type="molecule type" value="Genomic_DNA"/>
</dbReference>
<dbReference type="InterPro" id="IPR001753">
    <property type="entry name" value="Enoyl-CoA_hydra/iso"/>
</dbReference>
<sequence length="285" mass="31038">MSTSARYIRTERPRPGIARVVLARAQTRNAQSPELLKELDAAFMDAVRDAEVSVIVLAADGPDFSSGHDLRAPMELDGEPIATMHARSDQGGIDGHFAFECEAFLGLSLRWRDIPKPTIAQVQGRVIAGGLMVAWPMDLIVASEDASFSDPVAAFGVNGVEYFAHVFEVGVRKAREMLYTGMAVSAHEARELGMVNHVVPPDELESFTLDLAARIAARPQFGLRLSKMSINQQLDAMGQRQSFEAALSLHNLGHAQNMLAHGTVVHPEGAAVIREEAKHHTAERE</sequence>
<reference evidence="2 3" key="1">
    <citation type="journal article" date="2019" name="Int. J. Syst. Evol. Microbiol.">
        <title>The Global Catalogue of Microorganisms (GCM) 10K type strain sequencing project: providing services to taxonomists for standard genome sequencing and annotation.</title>
        <authorList>
            <consortium name="The Broad Institute Genomics Platform"/>
            <consortium name="The Broad Institute Genome Sequencing Center for Infectious Disease"/>
            <person name="Wu L."/>
            <person name="Ma J."/>
        </authorList>
    </citation>
    <scope>NUCLEOTIDE SEQUENCE [LARGE SCALE GENOMIC DNA]</scope>
    <source>
        <strain evidence="2 3">JCM 15900</strain>
    </source>
</reference>
<gene>
    <name evidence="2" type="ORF">GCM10009823_32150</name>
</gene>
<dbReference type="InterPro" id="IPR029045">
    <property type="entry name" value="ClpP/crotonase-like_dom_sf"/>
</dbReference>
<organism evidence="2 3">
    <name type="scientific">Brevibacterium salitolerans</name>
    <dbReference type="NCBI Taxonomy" id="1403566"/>
    <lineage>
        <taxon>Bacteria</taxon>
        <taxon>Bacillati</taxon>
        <taxon>Actinomycetota</taxon>
        <taxon>Actinomycetes</taxon>
        <taxon>Micrococcales</taxon>
        <taxon>Brevibacteriaceae</taxon>
        <taxon>Brevibacterium</taxon>
    </lineage>
</organism>
<dbReference type="CDD" id="cd06558">
    <property type="entry name" value="crotonase-like"/>
    <property type="match status" value="1"/>
</dbReference>
<evidence type="ECO:0000256" key="1">
    <source>
        <dbReference type="ARBA" id="ARBA00005254"/>
    </source>
</evidence>
<name>A0ABN2X921_9MICO</name>
<comment type="similarity">
    <text evidence="1">Belongs to the enoyl-CoA hydratase/isomerase family.</text>
</comment>
<evidence type="ECO:0000313" key="2">
    <source>
        <dbReference type="EMBL" id="GAA2106250.1"/>
    </source>
</evidence>
<dbReference type="Gene3D" id="3.90.226.10">
    <property type="entry name" value="2-enoyl-CoA Hydratase, Chain A, domain 1"/>
    <property type="match status" value="1"/>
</dbReference>
<keyword evidence="3" id="KW-1185">Reference proteome</keyword>
<dbReference type="PANTHER" id="PTHR43802:SF1">
    <property type="entry name" value="IP11341P-RELATED"/>
    <property type="match status" value="1"/>
</dbReference>
<protein>
    <submittedName>
        <fullName evidence="2">Enoyl-CoA hydratase</fullName>
    </submittedName>
</protein>
<accession>A0ABN2X921</accession>
<proteinExistence type="inferred from homology"/>
<dbReference type="PANTHER" id="PTHR43802">
    <property type="entry name" value="ENOYL-COA HYDRATASE"/>
    <property type="match status" value="1"/>
</dbReference>